<evidence type="ECO:0000313" key="1">
    <source>
        <dbReference type="EMBL" id="KAL2734850.1"/>
    </source>
</evidence>
<sequence length="82" mass="9487">MPSGHRAQYREELSRAFSSVQFSSVQFSSVQFSSVQFRSVQFSLVSIDSNQIRLNHANPVSFETHTFHWLNPMKLNKPLDEI</sequence>
<name>A0ABD2BQ84_VESMC</name>
<proteinExistence type="predicted"/>
<protein>
    <submittedName>
        <fullName evidence="1">Uncharacterized protein</fullName>
    </submittedName>
</protein>
<dbReference type="EMBL" id="JAYRBN010000070">
    <property type="protein sequence ID" value="KAL2734850.1"/>
    <property type="molecule type" value="Genomic_DNA"/>
</dbReference>
<dbReference type="Proteomes" id="UP001607303">
    <property type="component" value="Unassembled WGS sequence"/>
</dbReference>
<keyword evidence="2" id="KW-1185">Reference proteome</keyword>
<organism evidence="1 2">
    <name type="scientific">Vespula maculifrons</name>
    <name type="common">Eastern yellow jacket</name>
    <name type="synonym">Wasp</name>
    <dbReference type="NCBI Taxonomy" id="7453"/>
    <lineage>
        <taxon>Eukaryota</taxon>
        <taxon>Metazoa</taxon>
        <taxon>Ecdysozoa</taxon>
        <taxon>Arthropoda</taxon>
        <taxon>Hexapoda</taxon>
        <taxon>Insecta</taxon>
        <taxon>Pterygota</taxon>
        <taxon>Neoptera</taxon>
        <taxon>Endopterygota</taxon>
        <taxon>Hymenoptera</taxon>
        <taxon>Apocrita</taxon>
        <taxon>Aculeata</taxon>
        <taxon>Vespoidea</taxon>
        <taxon>Vespidae</taxon>
        <taxon>Vespinae</taxon>
        <taxon>Vespula</taxon>
    </lineage>
</organism>
<accession>A0ABD2BQ84</accession>
<gene>
    <name evidence="1" type="ORF">V1477_013568</name>
</gene>
<reference evidence="1 2" key="1">
    <citation type="journal article" date="2024" name="Ann. Entomol. Soc. Am.">
        <title>Genomic analyses of the southern and eastern yellowjacket wasps (Hymenoptera: Vespidae) reveal evolutionary signatures of social life.</title>
        <authorList>
            <person name="Catto M.A."/>
            <person name="Caine P.B."/>
            <person name="Orr S.E."/>
            <person name="Hunt B.G."/>
            <person name="Goodisman M.A.D."/>
        </authorList>
    </citation>
    <scope>NUCLEOTIDE SEQUENCE [LARGE SCALE GENOMIC DNA]</scope>
    <source>
        <strain evidence="1">232</strain>
        <tissue evidence="1">Head and thorax</tissue>
    </source>
</reference>
<comment type="caution">
    <text evidence="1">The sequence shown here is derived from an EMBL/GenBank/DDBJ whole genome shotgun (WGS) entry which is preliminary data.</text>
</comment>
<dbReference type="AlphaFoldDB" id="A0ABD2BQ84"/>
<evidence type="ECO:0000313" key="2">
    <source>
        <dbReference type="Proteomes" id="UP001607303"/>
    </source>
</evidence>